<sequence>MQFCSLVPNGWVDLACVSTRLPVPNSWSRLCSRLSATSLTASCSSSWLSSVFRNGSCFSSSTVSKSGFPLFGLPSASRSADKICTVPGKVTTERFFASTE</sequence>
<accession>A0A0Q3JAK3</accession>
<evidence type="ECO:0000313" key="1">
    <source>
        <dbReference type="EMBL" id="KQK14907.1"/>
    </source>
</evidence>
<reference evidence="2" key="3">
    <citation type="submission" date="2018-08" db="UniProtKB">
        <authorList>
            <consortium name="EnsemblPlants"/>
        </authorList>
    </citation>
    <scope>IDENTIFICATION</scope>
    <source>
        <strain evidence="2">cv. Bd21</strain>
    </source>
</reference>
<dbReference type="EnsemblPlants" id="KQK14907">
    <property type="protein sequence ID" value="KQK14907"/>
    <property type="gene ID" value="BRADI_1g19441v3"/>
</dbReference>
<dbReference type="OrthoDB" id="10689197at2759"/>
<keyword evidence="3" id="KW-1185">Reference proteome</keyword>
<dbReference type="Proteomes" id="UP000008810">
    <property type="component" value="Chromosome 1"/>
</dbReference>
<organism evidence="1">
    <name type="scientific">Brachypodium distachyon</name>
    <name type="common">Purple false brome</name>
    <name type="synonym">Trachynia distachya</name>
    <dbReference type="NCBI Taxonomy" id="15368"/>
    <lineage>
        <taxon>Eukaryota</taxon>
        <taxon>Viridiplantae</taxon>
        <taxon>Streptophyta</taxon>
        <taxon>Embryophyta</taxon>
        <taxon>Tracheophyta</taxon>
        <taxon>Spermatophyta</taxon>
        <taxon>Magnoliopsida</taxon>
        <taxon>Liliopsida</taxon>
        <taxon>Poales</taxon>
        <taxon>Poaceae</taxon>
        <taxon>BOP clade</taxon>
        <taxon>Pooideae</taxon>
        <taxon>Stipodae</taxon>
        <taxon>Brachypodieae</taxon>
        <taxon>Brachypodium</taxon>
    </lineage>
</organism>
<dbReference type="AlphaFoldDB" id="A0A0Q3JAK3"/>
<reference evidence="1 2" key="1">
    <citation type="journal article" date="2010" name="Nature">
        <title>Genome sequencing and analysis of the model grass Brachypodium distachyon.</title>
        <authorList>
            <consortium name="International Brachypodium Initiative"/>
        </authorList>
    </citation>
    <scope>NUCLEOTIDE SEQUENCE [LARGE SCALE GENOMIC DNA]</scope>
    <source>
        <strain evidence="1 2">Bd21</strain>
    </source>
</reference>
<dbReference type="InParanoid" id="A0A0Q3JAK3"/>
<dbReference type="EMBL" id="CM000880">
    <property type="protein sequence ID" value="KQK14907.1"/>
    <property type="molecule type" value="Genomic_DNA"/>
</dbReference>
<name>A0A0Q3JAK3_BRADI</name>
<gene>
    <name evidence="1" type="ORF">BRADI_1g19441v3</name>
</gene>
<dbReference type="FunCoup" id="A0A0Q3JAK3">
    <property type="interactions" value="252"/>
</dbReference>
<dbReference type="Gramene" id="KQK14907">
    <property type="protein sequence ID" value="KQK14907"/>
    <property type="gene ID" value="BRADI_1g19441v3"/>
</dbReference>
<protein>
    <submittedName>
        <fullName evidence="1 2">Uncharacterized protein</fullName>
    </submittedName>
</protein>
<evidence type="ECO:0000313" key="3">
    <source>
        <dbReference type="Proteomes" id="UP000008810"/>
    </source>
</evidence>
<evidence type="ECO:0000313" key="2">
    <source>
        <dbReference type="EnsemblPlants" id="KQK14907"/>
    </source>
</evidence>
<proteinExistence type="predicted"/>
<reference evidence="1" key="2">
    <citation type="submission" date="2017-06" db="EMBL/GenBank/DDBJ databases">
        <title>WGS assembly of Brachypodium distachyon.</title>
        <authorList>
            <consortium name="The International Brachypodium Initiative"/>
            <person name="Lucas S."/>
            <person name="Harmon-Smith M."/>
            <person name="Lail K."/>
            <person name="Tice H."/>
            <person name="Grimwood J."/>
            <person name="Bruce D."/>
            <person name="Barry K."/>
            <person name="Shu S."/>
            <person name="Lindquist E."/>
            <person name="Wang M."/>
            <person name="Pitluck S."/>
            <person name="Vogel J.P."/>
            <person name="Garvin D.F."/>
            <person name="Mockler T.C."/>
            <person name="Schmutz J."/>
            <person name="Rokhsar D."/>
            <person name="Bevan M.W."/>
        </authorList>
    </citation>
    <scope>NUCLEOTIDE SEQUENCE</scope>
    <source>
        <strain evidence="1">Bd21</strain>
    </source>
</reference>